<keyword evidence="3 5" id="KW-0653">Protein transport</keyword>
<organism evidence="7 8">
    <name type="scientific">Moniliophthora roreri (strain MCA 2997)</name>
    <name type="common">Cocoa frosty pod rot fungus</name>
    <name type="synonym">Crinipellis roreri</name>
    <dbReference type="NCBI Taxonomy" id="1381753"/>
    <lineage>
        <taxon>Eukaryota</taxon>
        <taxon>Fungi</taxon>
        <taxon>Dikarya</taxon>
        <taxon>Basidiomycota</taxon>
        <taxon>Agaricomycotina</taxon>
        <taxon>Agaricomycetes</taxon>
        <taxon>Agaricomycetidae</taxon>
        <taxon>Agaricales</taxon>
        <taxon>Marasmiineae</taxon>
        <taxon>Marasmiaceae</taxon>
        <taxon>Moniliophthora</taxon>
    </lineage>
</organism>
<evidence type="ECO:0000256" key="5">
    <source>
        <dbReference type="PIRNR" id="PIRNR005992"/>
    </source>
</evidence>
<dbReference type="AlphaFoldDB" id="V2WIJ8"/>
<dbReference type="STRING" id="1381753.V2WIJ8"/>
<evidence type="ECO:0000256" key="4">
    <source>
        <dbReference type="ARBA" id="ARBA00023136"/>
    </source>
</evidence>
<accession>V2WIJ8</accession>
<comment type="caution">
    <text evidence="7">The sequence shown here is derived from an EMBL/GenBank/DDBJ whole genome shotgun (WGS) entry which is preliminary data.</text>
</comment>
<dbReference type="GO" id="GO:0012505">
    <property type="term" value="C:endomembrane system"/>
    <property type="evidence" value="ECO:0007669"/>
    <property type="project" value="UniProtKB-SubCell"/>
</dbReference>
<evidence type="ECO:0000313" key="7">
    <source>
        <dbReference type="EMBL" id="ESK86633.1"/>
    </source>
</evidence>
<dbReference type="GO" id="GO:0006886">
    <property type="term" value="P:intracellular protein transport"/>
    <property type="evidence" value="ECO:0007669"/>
    <property type="project" value="UniProtKB-UniRule"/>
</dbReference>
<dbReference type="GO" id="GO:0030131">
    <property type="term" value="C:clathrin adaptor complex"/>
    <property type="evidence" value="ECO:0007669"/>
    <property type="project" value="UniProtKB-UniRule"/>
</dbReference>
<evidence type="ECO:0000259" key="6">
    <source>
        <dbReference type="PROSITE" id="PS51072"/>
    </source>
</evidence>
<gene>
    <name evidence="7" type="ORF">Moror_9694</name>
</gene>
<dbReference type="Pfam" id="PF00928">
    <property type="entry name" value="Adap_comp_sub"/>
    <property type="match status" value="1"/>
</dbReference>
<dbReference type="HOGENOM" id="CLU_026996_6_1_1"/>
<evidence type="ECO:0000313" key="8">
    <source>
        <dbReference type="Proteomes" id="UP000017559"/>
    </source>
</evidence>
<evidence type="ECO:0000256" key="2">
    <source>
        <dbReference type="ARBA" id="ARBA00022448"/>
    </source>
</evidence>
<dbReference type="InterPro" id="IPR028565">
    <property type="entry name" value="MHD"/>
</dbReference>
<sequence length="455" mass="48949">MALDGLIILDGSGRPIAQSGFRDKSHLPAYPLLHIDAFNNSNTSDPVIYVPDVGGGPSACVHVASGDVRILCPVSGDVDPLLALTFIQSFNDILIDYFGSVSAEVIRENFDVVYQLFEETLDSSGHPLTTHPNALREIVIPPSLLNKLLSTVGAANAVALGTPNAGPFSSPIPWRKSNVRHTNNEIYFDMVESLSGVVNRHGTVVMSNVRGRIEANSKLSGTPDCLLTFTNPGVMQDCAFHCCVRLKRWSTNKSLSFVPPDGRFTLADYSYSPSSLASASAVTPPKTVPIPFQIKSSLDTDKTGGSFDVRLSSRLSTHTLENVRVELQLGQGASVSGVRCILSRGSGGSGFGVGGMRDSSPALEGGASWTWDSRHGMLKWEVPYVSPGSTSGWGLQGSFTSSTTSRPSRALVVRFEIQSHTFSGIKVDQLRITNTEAKVYKGVRGRSEGCVEWRW</sequence>
<dbReference type="InterPro" id="IPR036168">
    <property type="entry name" value="AP2_Mu_C_sf"/>
</dbReference>
<dbReference type="Proteomes" id="UP000017559">
    <property type="component" value="Unassembled WGS sequence"/>
</dbReference>
<dbReference type="PRINTS" id="PR00314">
    <property type="entry name" value="CLATHRINADPT"/>
</dbReference>
<protein>
    <submittedName>
        <fullName evidence="7">Ap-3 complex subunit mu-1</fullName>
    </submittedName>
</protein>
<comment type="subcellular location">
    <subcellularLocation>
        <location evidence="1">Endomembrane system</location>
    </subcellularLocation>
</comment>
<dbReference type="Gene3D" id="2.60.40.1170">
    <property type="entry name" value="Mu homology domain, subdomain B"/>
    <property type="match status" value="2"/>
</dbReference>
<proteinExistence type="inferred from homology"/>
<dbReference type="Gene3D" id="3.30.450.60">
    <property type="match status" value="1"/>
</dbReference>
<dbReference type="SUPFAM" id="SSF49447">
    <property type="entry name" value="Second domain of Mu2 adaptin subunit (ap50) of ap2 adaptor"/>
    <property type="match status" value="1"/>
</dbReference>
<keyword evidence="8" id="KW-1185">Reference proteome</keyword>
<dbReference type="InterPro" id="IPR050431">
    <property type="entry name" value="Adaptor_comp_med_subunit"/>
</dbReference>
<dbReference type="InterPro" id="IPR001392">
    <property type="entry name" value="Clathrin_mu"/>
</dbReference>
<dbReference type="GO" id="GO:0016192">
    <property type="term" value="P:vesicle-mediated transport"/>
    <property type="evidence" value="ECO:0007669"/>
    <property type="project" value="InterPro"/>
</dbReference>
<dbReference type="KEGG" id="mrr:Moror_9694"/>
<keyword evidence="2 5" id="KW-0813">Transport</keyword>
<keyword evidence="4" id="KW-0472">Membrane</keyword>
<dbReference type="OrthoDB" id="870at2759"/>
<dbReference type="InterPro" id="IPR011012">
    <property type="entry name" value="Longin-like_dom_sf"/>
</dbReference>
<dbReference type="EMBL" id="AWSO01000909">
    <property type="protein sequence ID" value="ESK86633.1"/>
    <property type="molecule type" value="Genomic_DNA"/>
</dbReference>
<comment type="similarity">
    <text evidence="5">Belongs to the adaptor complexes medium subunit family.</text>
</comment>
<dbReference type="SUPFAM" id="SSF64356">
    <property type="entry name" value="SNARE-like"/>
    <property type="match status" value="1"/>
</dbReference>
<evidence type="ECO:0000256" key="1">
    <source>
        <dbReference type="ARBA" id="ARBA00004308"/>
    </source>
</evidence>
<dbReference type="CDD" id="cd09252">
    <property type="entry name" value="AP-3_Mu3_Cterm"/>
    <property type="match status" value="1"/>
</dbReference>
<feature type="domain" description="MHD" evidence="6">
    <location>
        <begin position="183"/>
        <end position="455"/>
    </location>
</feature>
<evidence type="ECO:0000256" key="3">
    <source>
        <dbReference type="ARBA" id="ARBA00022927"/>
    </source>
</evidence>
<reference evidence="7 8" key="1">
    <citation type="journal article" date="2014" name="BMC Genomics">
        <title>Genome and secretome analysis of the hemibiotrophic fungal pathogen, Moniliophthora roreri, which causes frosty pod rot disease of cacao: mechanisms of the biotrophic and necrotrophic phases.</title>
        <authorList>
            <person name="Meinhardt L.W."/>
            <person name="Costa G.G.L."/>
            <person name="Thomazella D.P.T."/>
            <person name="Teixeira P.J.P.L."/>
            <person name="Carazzolle M.F."/>
            <person name="Schuster S.C."/>
            <person name="Carlson J.E."/>
            <person name="Guiltinan M.J."/>
            <person name="Mieczkowski P."/>
            <person name="Farmer A."/>
            <person name="Ramaraj T."/>
            <person name="Crozier J."/>
            <person name="Davis R.E."/>
            <person name="Shao J."/>
            <person name="Melnick R.L."/>
            <person name="Pereira G.A.G."/>
            <person name="Bailey B.A."/>
        </authorList>
    </citation>
    <scope>NUCLEOTIDE SEQUENCE [LARGE SCALE GENOMIC DNA]</scope>
    <source>
        <strain evidence="7 8">MCA 2997</strain>
    </source>
</reference>
<name>V2WIJ8_MONRO</name>
<dbReference type="PIRSF" id="PIRSF005992">
    <property type="entry name" value="Clathrin_mu"/>
    <property type="match status" value="1"/>
</dbReference>
<dbReference type="CDD" id="cd14837">
    <property type="entry name" value="AP3_Mu_N"/>
    <property type="match status" value="1"/>
</dbReference>
<dbReference type="PANTHER" id="PTHR10529">
    <property type="entry name" value="AP COMPLEX SUBUNIT MU"/>
    <property type="match status" value="1"/>
</dbReference>
<dbReference type="PROSITE" id="PS51072">
    <property type="entry name" value="MHD"/>
    <property type="match status" value="1"/>
</dbReference>